<feature type="domain" description="Reverse transcriptase/retrotransposon-derived protein RNase H-like" evidence="1">
    <location>
        <begin position="2"/>
        <end position="55"/>
    </location>
</feature>
<protein>
    <recommendedName>
        <fullName evidence="1">Reverse transcriptase/retrotransposon-derived protein RNase H-like domain-containing protein</fullName>
    </recommendedName>
</protein>
<dbReference type="OrthoDB" id="786261at2759"/>
<sequence length="117" mass="12988">MSSPTMVRAPKAGIPFRLYVTAEDNVIGAMLTQEVDGKEYIITFLSRHLLDAETRGCEACQRFGNIQLLSNHGRFEVGPCTSSTNLSFLIKRASVCVDGYKLIHQVDRGRASQEHDT</sequence>
<reference evidence="2" key="2">
    <citation type="submission" date="2021-02" db="EMBL/GenBank/DDBJ databases">
        <authorList>
            <person name="Kimball J.A."/>
            <person name="Haas M.W."/>
            <person name="Macchietto M."/>
            <person name="Kono T."/>
            <person name="Duquette J."/>
            <person name="Shao M."/>
        </authorList>
    </citation>
    <scope>NUCLEOTIDE SEQUENCE</scope>
    <source>
        <tissue evidence="2">Fresh leaf tissue</tissue>
    </source>
</reference>
<reference evidence="2" key="1">
    <citation type="journal article" date="2021" name="bioRxiv">
        <title>Whole Genome Assembly and Annotation of Northern Wild Rice, Zizania palustris L., Supports a Whole Genome Duplication in the Zizania Genus.</title>
        <authorList>
            <person name="Haas M."/>
            <person name="Kono T."/>
            <person name="Macchietto M."/>
            <person name="Millas R."/>
            <person name="McGilp L."/>
            <person name="Shao M."/>
            <person name="Duquette J."/>
            <person name="Hirsch C.N."/>
            <person name="Kimball J."/>
        </authorList>
    </citation>
    <scope>NUCLEOTIDE SEQUENCE</scope>
    <source>
        <tissue evidence="2">Fresh leaf tissue</tissue>
    </source>
</reference>
<dbReference type="EMBL" id="JAAALK010000079">
    <property type="protein sequence ID" value="KAG8100366.1"/>
    <property type="molecule type" value="Genomic_DNA"/>
</dbReference>
<evidence type="ECO:0000313" key="2">
    <source>
        <dbReference type="EMBL" id="KAG8100366.1"/>
    </source>
</evidence>
<gene>
    <name evidence="2" type="ORF">GUJ93_ZPchr0013g35373</name>
</gene>
<dbReference type="Pfam" id="PF17919">
    <property type="entry name" value="RT_RNaseH_2"/>
    <property type="match status" value="1"/>
</dbReference>
<dbReference type="Proteomes" id="UP000729402">
    <property type="component" value="Unassembled WGS sequence"/>
</dbReference>
<keyword evidence="3" id="KW-1185">Reference proteome</keyword>
<proteinExistence type="predicted"/>
<evidence type="ECO:0000313" key="3">
    <source>
        <dbReference type="Proteomes" id="UP000729402"/>
    </source>
</evidence>
<comment type="caution">
    <text evidence="2">The sequence shown here is derived from an EMBL/GenBank/DDBJ whole genome shotgun (WGS) entry which is preliminary data.</text>
</comment>
<dbReference type="AlphaFoldDB" id="A0A8J5WYI6"/>
<evidence type="ECO:0000259" key="1">
    <source>
        <dbReference type="Pfam" id="PF17919"/>
    </source>
</evidence>
<name>A0A8J5WYI6_ZIZPA</name>
<accession>A0A8J5WYI6</accession>
<organism evidence="2 3">
    <name type="scientific">Zizania palustris</name>
    <name type="common">Northern wild rice</name>
    <dbReference type="NCBI Taxonomy" id="103762"/>
    <lineage>
        <taxon>Eukaryota</taxon>
        <taxon>Viridiplantae</taxon>
        <taxon>Streptophyta</taxon>
        <taxon>Embryophyta</taxon>
        <taxon>Tracheophyta</taxon>
        <taxon>Spermatophyta</taxon>
        <taxon>Magnoliopsida</taxon>
        <taxon>Liliopsida</taxon>
        <taxon>Poales</taxon>
        <taxon>Poaceae</taxon>
        <taxon>BOP clade</taxon>
        <taxon>Oryzoideae</taxon>
        <taxon>Oryzeae</taxon>
        <taxon>Zizaniinae</taxon>
        <taxon>Zizania</taxon>
    </lineage>
</organism>
<dbReference type="InterPro" id="IPR041577">
    <property type="entry name" value="RT_RNaseH_2"/>
</dbReference>